<dbReference type="OrthoDB" id="9046151at2"/>
<evidence type="ECO:0000256" key="3">
    <source>
        <dbReference type="ARBA" id="ARBA00022729"/>
    </source>
</evidence>
<dbReference type="Gene3D" id="3.40.190.10">
    <property type="entry name" value="Periplasmic binding protein-like II"/>
    <property type="match status" value="1"/>
</dbReference>
<dbReference type="GO" id="GO:0015833">
    <property type="term" value="P:peptide transport"/>
    <property type="evidence" value="ECO:0007669"/>
    <property type="project" value="TreeGrafter"/>
</dbReference>
<dbReference type="PROSITE" id="PS51318">
    <property type="entry name" value="TAT"/>
    <property type="match status" value="1"/>
</dbReference>
<dbReference type="InterPro" id="IPR039424">
    <property type="entry name" value="SBP_5"/>
</dbReference>
<feature type="domain" description="Solute-binding protein family 5" evidence="4">
    <location>
        <begin position="107"/>
        <end position="436"/>
    </location>
</feature>
<reference evidence="5 6" key="1">
    <citation type="submission" date="2018-06" db="EMBL/GenBank/DDBJ databases">
        <authorList>
            <consortium name="Pathogen Informatics"/>
            <person name="Doyle S."/>
        </authorList>
    </citation>
    <scope>NUCLEOTIDE SEQUENCE [LARGE SCALE GENOMIC DNA]</scope>
    <source>
        <strain evidence="5 6">NCTC10821</strain>
    </source>
</reference>
<dbReference type="EMBL" id="UGQT01000001">
    <property type="protein sequence ID" value="STZ58542.1"/>
    <property type="molecule type" value="Genomic_DNA"/>
</dbReference>
<dbReference type="InterPro" id="IPR030678">
    <property type="entry name" value="Peptide/Ni-bd"/>
</dbReference>
<dbReference type="Gene3D" id="3.10.105.10">
    <property type="entry name" value="Dipeptide-binding Protein, Domain 3"/>
    <property type="match status" value="1"/>
</dbReference>
<dbReference type="PANTHER" id="PTHR30290:SF9">
    <property type="entry name" value="OLIGOPEPTIDE-BINDING PROTEIN APPA"/>
    <property type="match status" value="1"/>
</dbReference>
<proteinExistence type="inferred from homology"/>
<accession>A0A378TCI5</accession>
<dbReference type="GO" id="GO:0043190">
    <property type="term" value="C:ATP-binding cassette (ABC) transporter complex"/>
    <property type="evidence" value="ECO:0007669"/>
    <property type="project" value="InterPro"/>
</dbReference>
<sequence length="537" mass="57885">MMSDKQDFAVPRLVGAAVSRRGFLRVGGAIVTATAGAGLLAACAGGTDPGGQPASGSPVRGGTMRFGCKGGASTDTLDAHNYLTGVDGPRLSALYDPLVRMDESGQPKMALAESMEPNADGTEWTVRLREGVQFHDGKILDADDVLFSFRRILENNFPGVTLLGPLNPAASTAVDPRTVVLKFDKPYAILPQALSCHWFLYIVPVGYDPAKPIGTGPFTLVSFTPGSQSEMKRFANYWDSPKPYLDELVILDISDETSQLNALLSGQVNAINLLSASSLAALQGTSTAKLIASEKTGGYIPFTVRVDQAPYRDVRVRTALKLVVDRPAMLTGVFAGRGEVGNDIFGRYDPAYDPSLMPQRQQDLEQARSLLKAAGHEDLAIELIPFPEGAGALQAAELFATQASGAGIRVQVTPQPATQYYANSYATTPFSQDYWGYYPYLLAASQSTLAGAPFNTTHFDMPEYAQLFNQATSTLDDALRTEIQRDMMKIDYDQGGLVIPSFFPVVDAVASNVQGVEPTVTAFPLRTYQFQDFWIQG</sequence>
<keyword evidence="3" id="KW-0732">Signal</keyword>
<dbReference type="Proteomes" id="UP000254978">
    <property type="component" value="Unassembled WGS sequence"/>
</dbReference>
<evidence type="ECO:0000259" key="4">
    <source>
        <dbReference type="Pfam" id="PF00496"/>
    </source>
</evidence>
<dbReference type="SUPFAM" id="SSF53850">
    <property type="entry name" value="Periplasmic binding protein-like II"/>
    <property type="match status" value="1"/>
</dbReference>
<evidence type="ECO:0000313" key="6">
    <source>
        <dbReference type="Proteomes" id="UP000254978"/>
    </source>
</evidence>
<dbReference type="PANTHER" id="PTHR30290">
    <property type="entry name" value="PERIPLASMIC BINDING COMPONENT OF ABC TRANSPORTER"/>
    <property type="match status" value="1"/>
</dbReference>
<comment type="similarity">
    <text evidence="1">Belongs to the bacterial solute-binding protein 5 family.</text>
</comment>
<dbReference type="PIRSF" id="PIRSF002741">
    <property type="entry name" value="MppA"/>
    <property type="match status" value="1"/>
</dbReference>
<dbReference type="InterPro" id="IPR000914">
    <property type="entry name" value="SBP_5_dom"/>
</dbReference>
<evidence type="ECO:0000313" key="5">
    <source>
        <dbReference type="EMBL" id="STZ58542.1"/>
    </source>
</evidence>
<evidence type="ECO:0000256" key="2">
    <source>
        <dbReference type="ARBA" id="ARBA00022448"/>
    </source>
</evidence>
<dbReference type="InterPro" id="IPR006311">
    <property type="entry name" value="TAT_signal"/>
</dbReference>
<dbReference type="CDD" id="cd08503">
    <property type="entry name" value="PBP2_NikA_DppA_OppA_like_17"/>
    <property type="match status" value="1"/>
</dbReference>
<name>A0A378TCI5_9MYCO</name>
<organism evidence="5 6">
    <name type="scientific">Mycolicibacterium tokaiense</name>
    <dbReference type="NCBI Taxonomy" id="39695"/>
    <lineage>
        <taxon>Bacteria</taxon>
        <taxon>Bacillati</taxon>
        <taxon>Actinomycetota</taxon>
        <taxon>Actinomycetes</taxon>
        <taxon>Mycobacteriales</taxon>
        <taxon>Mycobacteriaceae</taxon>
        <taxon>Mycolicibacterium</taxon>
    </lineage>
</organism>
<gene>
    <name evidence="5" type="primary">gsiB_1</name>
    <name evidence="5" type="ORF">NCTC10821_02055</name>
</gene>
<protein>
    <submittedName>
        <fullName evidence="5">Extracellular solute-binding protein</fullName>
    </submittedName>
</protein>
<evidence type="ECO:0000256" key="1">
    <source>
        <dbReference type="ARBA" id="ARBA00005695"/>
    </source>
</evidence>
<keyword evidence="2" id="KW-0813">Transport</keyword>
<dbReference type="GO" id="GO:1904680">
    <property type="term" value="F:peptide transmembrane transporter activity"/>
    <property type="evidence" value="ECO:0007669"/>
    <property type="project" value="TreeGrafter"/>
</dbReference>
<dbReference type="Pfam" id="PF00496">
    <property type="entry name" value="SBP_bac_5"/>
    <property type="match status" value="1"/>
</dbReference>
<dbReference type="GO" id="GO:0042597">
    <property type="term" value="C:periplasmic space"/>
    <property type="evidence" value="ECO:0007669"/>
    <property type="project" value="UniProtKB-ARBA"/>
</dbReference>
<dbReference type="AlphaFoldDB" id="A0A378TCI5"/>
<keyword evidence="6" id="KW-1185">Reference proteome</keyword>